<keyword evidence="1 3" id="KW-0489">Methyltransferase</keyword>
<dbReference type="PANTHER" id="PTHR43619:SF2">
    <property type="entry name" value="S-ADENOSYL-L-METHIONINE-DEPENDENT METHYLTRANSFERASES SUPERFAMILY PROTEIN"/>
    <property type="match status" value="1"/>
</dbReference>
<dbReference type="AlphaFoldDB" id="A0A7I7Y309"/>
<dbReference type="PANTHER" id="PTHR43619">
    <property type="entry name" value="S-ADENOSYL-L-METHIONINE-DEPENDENT METHYLTRANSFERASE YKTD-RELATED"/>
    <property type="match status" value="1"/>
</dbReference>
<dbReference type="InterPro" id="IPR016874">
    <property type="entry name" value="TcmP-like"/>
</dbReference>
<reference evidence="3" key="2">
    <citation type="submission" date="2020-02" db="EMBL/GenBank/DDBJ databases">
        <authorList>
            <person name="Matsumoto Y."/>
            <person name="Motooka D."/>
            <person name="Nakamura S."/>
        </authorList>
    </citation>
    <scope>NUCLEOTIDE SEQUENCE</scope>
    <source>
        <strain evidence="3">JCM 13671</strain>
    </source>
</reference>
<evidence type="ECO:0000256" key="2">
    <source>
        <dbReference type="ARBA" id="ARBA00022679"/>
    </source>
</evidence>
<dbReference type="EMBL" id="AP022612">
    <property type="protein sequence ID" value="BBZ36016.1"/>
    <property type="molecule type" value="Genomic_DNA"/>
</dbReference>
<dbReference type="InterPro" id="IPR007213">
    <property type="entry name" value="Ppm1/Ppm2/Tcmp"/>
</dbReference>
<dbReference type="InterPro" id="IPR029063">
    <property type="entry name" value="SAM-dependent_MTases_sf"/>
</dbReference>
<name>A0A7I7Y309_9MYCO</name>
<organism evidence="3 4">
    <name type="scientific">Mycolicibacterium confluentis</name>
    <dbReference type="NCBI Taxonomy" id="28047"/>
    <lineage>
        <taxon>Bacteria</taxon>
        <taxon>Bacillati</taxon>
        <taxon>Actinomycetota</taxon>
        <taxon>Actinomycetes</taxon>
        <taxon>Mycobacteriales</taxon>
        <taxon>Mycobacteriaceae</taxon>
        <taxon>Mycolicibacterium</taxon>
    </lineage>
</organism>
<reference evidence="3" key="1">
    <citation type="journal article" date="2019" name="Emerg. Microbes Infect.">
        <title>Comprehensive subspecies identification of 175 nontuberculous mycobacteria species based on 7547 genomic profiles.</title>
        <authorList>
            <person name="Matsumoto Y."/>
            <person name="Kinjo T."/>
            <person name="Motooka D."/>
            <person name="Nabeya D."/>
            <person name="Jung N."/>
            <person name="Uechi K."/>
            <person name="Horii T."/>
            <person name="Iida T."/>
            <person name="Fujita J."/>
            <person name="Nakamura S."/>
        </authorList>
    </citation>
    <scope>NUCLEOTIDE SEQUENCE [LARGE SCALE GENOMIC DNA]</scope>
    <source>
        <strain evidence="3">JCM 13671</strain>
    </source>
</reference>
<protein>
    <submittedName>
        <fullName evidence="3">Polyketide synthesis methyltransferase</fullName>
    </submittedName>
</protein>
<dbReference type="Gene3D" id="3.40.50.150">
    <property type="entry name" value="Vaccinia Virus protein VP39"/>
    <property type="match status" value="1"/>
</dbReference>
<proteinExistence type="predicted"/>
<gene>
    <name evidence="3" type="ORF">MCNF_46210</name>
</gene>
<dbReference type="GO" id="GO:0008168">
    <property type="term" value="F:methyltransferase activity"/>
    <property type="evidence" value="ECO:0007669"/>
    <property type="project" value="UniProtKB-KW"/>
</dbReference>
<sequence>MSGRISVDLTGPQQTMLATLYAKALDADAAESVLGDSFARDAVARIDYDWKRTTITARQAPGVAARSKHFDTWTRQFLAVHDRATVLHLGCGLDSRVFRIDPGAGVEWFDVDHPDVIALRERVHPQRDHVRTIGTSVTDLAWLDRIPTEAPTLVLAEGLTMYLTRTDGVALLRGVVNRFDSGEVQFDAFNPLGIRLQWTNAVVRRSGSTLHWGISGQEEILAAVPGLRALWVGSVFESEELKQIGGLYRWLCVTCAAVPGLRGVAQYHRYGF</sequence>
<evidence type="ECO:0000313" key="3">
    <source>
        <dbReference type="EMBL" id="BBZ36016.1"/>
    </source>
</evidence>
<dbReference type="Proteomes" id="UP000466931">
    <property type="component" value="Chromosome"/>
</dbReference>
<evidence type="ECO:0000313" key="4">
    <source>
        <dbReference type="Proteomes" id="UP000466931"/>
    </source>
</evidence>
<keyword evidence="2 3" id="KW-0808">Transferase</keyword>
<dbReference type="GO" id="GO:0032259">
    <property type="term" value="P:methylation"/>
    <property type="evidence" value="ECO:0007669"/>
    <property type="project" value="UniProtKB-KW"/>
</dbReference>
<dbReference type="PIRSF" id="PIRSF028177">
    <property type="entry name" value="Polyketide_synth_Omtfrase_TcmP"/>
    <property type="match status" value="1"/>
</dbReference>
<accession>A0A7I7Y309</accession>
<dbReference type="SUPFAM" id="SSF53335">
    <property type="entry name" value="S-adenosyl-L-methionine-dependent methyltransferases"/>
    <property type="match status" value="1"/>
</dbReference>
<evidence type="ECO:0000256" key="1">
    <source>
        <dbReference type="ARBA" id="ARBA00022603"/>
    </source>
</evidence>
<dbReference type="Pfam" id="PF04072">
    <property type="entry name" value="LCM"/>
    <property type="match status" value="1"/>
</dbReference>
<keyword evidence="4" id="KW-1185">Reference proteome</keyword>